<evidence type="ECO:0000313" key="2">
    <source>
        <dbReference type="EMBL" id="CAK0798798.1"/>
    </source>
</evidence>
<dbReference type="EMBL" id="CAUYUJ010002019">
    <property type="protein sequence ID" value="CAK0798798.1"/>
    <property type="molecule type" value="Genomic_DNA"/>
</dbReference>
<evidence type="ECO:0000313" key="3">
    <source>
        <dbReference type="Proteomes" id="UP001189429"/>
    </source>
</evidence>
<name>A0ABN9PZP4_9DINO</name>
<gene>
    <name evidence="2" type="ORF">PCOR1329_LOCUS7456</name>
</gene>
<proteinExistence type="predicted"/>
<feature type="domain" description="Mei2-like C-terminal RNA recognition motif" evidence="1">
    <location>
        <begin position="15"/>
        <end position="80"/>
    </location>
</feature>
<evidence type="ECO:0000259" key="1">
    <source>
        <dbReference type="Pfam" id="PF04059"/>
    </source>
</evidence>
<comment type="caution">
    <text evidence="2">The sequence shown here is derived from an EMBL/GenBank/DDBJ whole genome shotgun (WGS) entry which is preliminary data.</text>
</comment>
<feature type="non-terminal residue" evidence="2">
    <location>
        <position position="281"/>
    </location>
</feature>
<sequence length="281" mass="31420">DELIEEVSAIMGHEPFDFFYLPWDFQVNANVGYAFVNFHRSKSAHLAMKLFAKYQFKVHPCAKLGDASPAHIQGLENNLRHLEHRAVVHENHPCSPVVMWKGQKIELSVIFQVMRSLDSASRVQQPRSMLVPGSSANRVDPHGQYSDQIGNTNDGFAQLLDLAVGIHQVLPQWVLAADRVVEPSAPRGSRSPLWPPGGGRGAMNLGGMQMHSRAHGGRMGQRDVQVEDIFEQSPMERDDPMHGGIAMDLPPDQRFQQPMSWPMSQQRNHNAGFANANHMQP</sequence>
<dbReference type="Proteomes" id="UP001189429">
    <property type="component" value="Unassembled WGS sequence"/>
</dbReference>
<keyword evidence="3" id="KW-1185">Reference proteome</keyword>
<reference evidence="2" key="1">
    <citation type="submission" date="2023-10" db="EMBL/GenBank/DDBJ databases">
        <authorList>
            <person name="Chen Y."/>
            <person name="Shah S."/>
            <person name="Dougan E. K."/>
            <person name="Thang M."/>
            <person name="Chan C."/>
        </authorList>
    </citation>
    <scope>NUCLEOTIDE SEQUENCE [LARGE SCALE GENOMIC DNA]</scope>
</reference>
<dbReference type="Pfam" id="PF04059">
    <property type="entry name" value="RRM_2"/>
    <property type="match status" value="1"/>
</dbReference>
<organism evidence="2 3">
    <name type="scientific">Prorocentrum cordatum</name>
    <dbReference type="NCBI Taxonomy" id="2364126"/>
    <lineage>
        <taxon>Eukaryota</taxon>
        <taxon>Sar</taxon>
        <taxon>Alveolata</taxon>
        <taxon>Dinophyceae</taxon>
        <taxon>Prorocentrales</taxon>
        <taxon>Prorocentraceae</taxon>
        <taxon>Prorocentrum</taxon>
    </lineage>
</organism>
<dbReference type="InterPro" id="IPR007201">
    <property type="entry name" value="Mei2-like_Rrm_C"/>
</dbReference>
<feature type="non-terminal residue" evidence="2">
    <location>
        <position position="1"/>
    </location>
</feature>
<protein>
    <recommendedName>
        <fullName evidence="1">Mei2-like C-terminal RNA recognition motif domain-containing protein</fullName>
    </recommendedName>
</protein>
<accession>A0ABN9PZP4</accession>